<dbReference type="Proteomes" id="UP000501926">
    <property type="component" value="Chromosome"/>
</dbReference>
<reference evidence="3 4" key="3">
    <citation type="submission" date="2020-02" db="EMBL/GenBank/DDBJ databases">
        <title>Newly sequenced genome of strain CSTR1 showed variability in Candidatus Kuenenia stuttgartiensis genomes.</title>
        <authorList>
            <person name="Ding C."/>
            <person name="Adrian L."/>
        </authorList>
    </citation>
    <scope>NUCLEOTIDE SEQUENCE [LARGE SCALE GENOMIC DNA]</scope>
    <source>
        <strain evidence="3 4">CSTR1</strain>
    </source>
</reference>
<keyword evidence="1" id="KW-0812">Transmembrane</keyword>
<accession>Q1PZP5</accession>
<gene>
    <name evidence="3" type="ORF">KsCSTR_06970</name>
    <name evidence="2" type="ORF">kustd1801</name>
</gene>
<evidence type="ECO:0000313" key="2">
    <source>
        <dbReference type="EMBL" id="CAJ72546.1"/>
    </source>
</evidence>
<protein>
    <submittedName>
        <fullName evidence="2">Uncharacterized protein</fullName>
    </submittedName>
</protein>
<sequence>MYNTENTIQCIVFSLDNAFFFGTNILLSVCVLHAERFSMLLKRVFIAFLFQESSNERRCSGQNKKFVILGEGE</sequence>
<proteinExistence type="predicted"/>
<dbReference type="AlphaFoldDB" id="Q1PZP5"/>
<reference evidence="2" key="2">
    <citation type="submission" date="2006-01" db="EMBL/GenBank/DDBJ databases">
        <authorList>
            <person name="Genoscope"/>
        </authorList>
    </citation>
    <scope>NUCLEOTIDE SEQUENCE</scope>
</reference>
<evidence type="ECO:0000313" key="4">
    <source>
        <dbReference type="Proteomes" id="UP000501926"/>
    </source>
</evidence>
<dbReference type="EMBL" id="CP049055">
    <property type="protein sequence ID" value="QII10076.1"/>
    <property type="molecule type" value="Genomic_DNA"/>
</dbReference>
<evidence type="ECO:0000313" key="3">
    <source>
        <dbReference type="EMBL" id="QII10076.1"/>
    </source>
</evidence>
<name>Q1PZP5_KUEST</name>
<keyword evidence="1" id="KW-0472">Membrane</keyword>
<dbReference type="EMBL" id="CT573072">
    <property type="protein sequence ID" value="CAJ72546.1"/>
    <property type="molecule type" value="Genomic_DNA"/>
</dbReference>
<evidence type="ECO:0000256" key="1">
    <source>
        <dbReference type="SAM" id="Phobius"/>
    </source>
</evidence>
<feature type="transmembrane region" description="Helical" evidence="1">
    <location>
        <begin position="12"/>
        <end position="34"/>
    </location>
</feature>
<organism evidence="2">
    <name type="scientific">Kuenenia stuttgartiensis</name>
    <dbReference type="NCBI Taxonomy" id="174633"/>
    <lineage>
        <taxon>Bacteria</taxon>
        <taxon>Pseudomonadati</taxon>
        <taxon>Planctomycetota</taxon>
        <taxon>Candidatus Brocadiia</taxon>
        <taxon>Candidatus Brocadiales</taxon>
        <taxon>Candidatus Brocadiaceae</taxon>
        <taxon>Candidatus Kuenenia</taxon>
    </lineage>
</organism>
<reference evidence="2" key="1">
    <citation type="journal article" date="2006" name="Nature">
        <title>Deciphering the evolution and metabolism of an anammox bacterium from a community genome.</title>
        <authorList>
            <person name="Strous M."/>
            <person name="Pelletier E."/>
            <person name="Mangenot S."/>
            <person name="Rattei T."/>
            <person name="Lehner A."/>
            <person name="Taylor M.W."/>
            <person name="Horn M."/>
            <person name="Daims H."/>
            <person name="Bartol-Mavel D."/>
            <person name="Wincker P."/>
            <person name="Barbe V."/>
            <person name="Fonknechten N."/>
            <person name="Vallenet D."/>
            <person name="Segurens B."/>
            <person name="Schenowitz-Truong C."/>
            <person name="Medigue C."/>
            <person name="Collingro A."/>
            <person name="Snel B."/>
            <person name="Dutilh B.E."/>
            <person name="OpDenCamp H.J.M."/>
            <person name="vanDerDrift C."/>
            <person name="Cirpus I."/>
            <person name="vanDePas-Schoonen K.T."/>
            <person name="Harhangi H.R."/>
            <person name="vanNiftrik L."/>
            <person name="Schmid M."/>
            <person name="Keltjens J."/>
            <person name="vanDeVossenberg J."/>
            <person name="Kartal B."/>
            <person name="Meier H."/>
            <person name="Frishman D."/>
            <person name="Huynen M.A."/>
            <person name="Mewes H."/>
            <person name="Weissenbach J."/>
            <person name="Jetten M.S.M."/>
            <person name="Wagner M."/>
            <person name="LePaslier D."/>
        </authorList>
    </citation>
    <scope>NUCLEOTIDE SEQUENCE</scope>
</reference>
<keyword evidence="1" id="KW-1133">Transmembrane helix</keyword>